<organism evidence="1 2">
    <name type="scientific">Colletotrichum gloeosporioides</name>
    <name type="common">Anthracnose fungus</name>
    <name type="synonym">Glomerella cingulata</name>
    <dbReference type="NCBI Taxonomy" id="474922"/>
    <lineage>
        <taxon>Eukaryota</taxon>
        <taxon>Fungi</taxon>
        <taxon>Dikarya</taxon>
        <taxon>Ascomycota</taxon>
        <taxon>Pezizomycotina</taxon>
        <taxon>Sordariomycetes</taxon>
        <taxon>Hypocreomycetidae</taxon>
        <taxon>Glomerellales</taxon>
        <taxon>Glomerellaceae</taxon>
        <taxon>Colletotrichum</taxon>
        <taxon>Colletotrichum gloeosporioides species complex</taxon>
    </lineage>
</organism>
<dbReference type="EMBL" id="WVTB01000039">
    <property type="protein sequence ID" value="KAF3805838.1"/>
    <property type="molecule type" value="Genomic_DNA"/>
</dbReference>
<dbReference type="Proteomes" id="UP000613401">
    <property type="component" value="Unassembled WGS sequence"/>
</dbReference>
<sequence>MRLTVSSQFTLSGLTGGVGRALAGFVISHNATHVVLMFSARKKKSQQLQKHEGGIVECGQNNMAQPLRQGEDNVANEATENVLRPKQRLQSESEPQIQTNLTIARTLAIAGVTKNFFFDGLTHSTTIHNTDSNY</sequence>
<evidence type="ECO:0000313" key="1">
    <source>
        <dbReference type="EMBL" id="KAF3805838.1"/>
    </source>
</evidence>
<proteinExistence type="predicted"/>
<dbReference type="AlphaFoldDB" id="A0A8H4CKV3"/>
<comment type="caution">
    <text evidence="1">The sequence shown here is derived from an EMBL/GenBank/DDBJ whole genome shotgun (WGS) entry which is preliminary data.</text>
</comment>
<keyword evidence="2" id="KW-1185">Reference proteome</keyword>
<dbReference type="GeneID" id="69022500"/>
<protein>
    <submittedName>
        <fullName evidence="1">Uncharacterized protein</fullName>
    </submittedName>
</protein>
<evidence type="ECO:0000313" key="2">
    <source>
        <dbReference type="Proteomes" id="UP000613401"/>
    </source>
</evidence>
<gene>
    <name evidence="1" type="ORF">GCG54_00015397</name>
</gene>
<name>A0A8H4CKV3_COLGL</name>
<reference evidence="1" key="2">
    <citation type="submission" date="2020-03" db="EMBL/GenBank/DDBJ databases">
        <authorList>
            <person name="Fu F.-F."/>
            <person name="Chen J."/>
        </authorList>
    </citation>
    <scope>NUCLEOTIDE SEQUENCE</scope>
    <source>
        <strain evidence="1">Lc1</strain>
    </source>
</reference>
<accession>A0A8H4CKV3</accession>
<reference evidence="1" key="1">
    <citation type="journal article" date="2020" name="Phytopathology">
        <title>Genome sequence and comparative analysis of Colletotrichum gloeosporioides isolated from Liriodendron leaves.</title>
        <authorList>
            <person name="Fu F.F."/>
            <person name="Hao Z."/>
            <person name="Wang P."/>
            <person name="Lu Y."/>
            <person name="Xue L.J."/>
            <person name="Wei G."/>
            <person name="Tian Y."/>
            <person name="Baishi H."/>
            <person name="Xu H."/>
            <person name="Shi J."/>
            <person name="Cheng T."/>
            <person name="Wang G."/>
            <person name="Yi Y."/>
            <person name="Chen J."/>
        </authorList>
    </citation>
    <scope>NUCLEOTIDE SEQUENCE</scope>
    <source>
        <strain evidence="1">Lc1</strain>
    </source>
</reference>
<dbReference type="RefSeq" id="XP_045264997.1">
    <property type="nucleotide sequence ID" value="XM_045415183.1"/>
</dbReference>